<feature type="transmembrane region" description="Helical" evidence="1">
    <location>
        <begin position="64"/>
        <end position="83"/>
    </location>
</feature>
<dbReference type="EMBL" id="UOEK01000143">
    <property type="protein sequence ID" value="VAV98532.1"/>
    <property type="molecule type" value="Genomic_DNA"/>
</dbReference>
<reference evidence="2" key="1">
    <citation type="submission" date="2018-06" db="EMBL/GenBank/DDBJ databases">
        <authorList>
            <person name="Zhirakovskaya E."/>
        </authorList>
    </citation>
    <scope>NUCLEOTIDE SEQUENCE</scope>
</reference>
<feature type="transmembrane region" description="Helical" evidence="1">
    <location>
        <begin position="6"/>
        <end position="26"/>
    </location>
</feature>
<gene>
    <name evidence="2" type="ORF">MNBD_ACTINO02-2373</name>
</gene>
<feature type="transmembrane region" description="Helical" evidence="1">
    <location>
        <begin position="38"/>
        <end position="58"/>
    </location>
</feature>
<keyword evidence="1" id="KW-1133">Transmembrane helix</keyword>
<organism evidence="2">
    <name type="scientific">hydrothermal vent metagenome</name>
    <dbReference type="NCBI Taxonomy" id="652676"/>
    <lineage>
        <taxon>unclassified sequences</taxon>
        <taxon>metagenomes</taxon>
        <taxon>ecological metagenomes</taxon>
    </lineage>
</organism>
<dbReference type="AlphaFoldDB" id="A0A3B0S3Y2"/>
<dbReference type="Pfam" id="PF17248">
    <property type="entry name" value="DUF5317"/>
    <property type="match status" value="1"/>
</dbReference>
<keyword evidence="1" id="KW-0812">Transmembrane</keyword>
<feature type="transmembrane region" description="Helical" evidence="1">
    <location>
        <begin position="150"/>
        <end position="170"/>
    </location>
</feature>
<dbReference type="InterPro" id="IPR035168">
    <property type="entry name" value="DUF5317"/>
</dbReference>
<evidence type="ECO:0008006" key="3">
    <source>
        <dbReference type="Google" id="ProtNLM"/>
    </source>
</evidence>
<evidence type="ECO:0000313" key="2">
    <source>
        <dbReference type="EMBL" id="VAV98532.1"/>
    </source>
</evidence>
<evidence type="ECO:0000256" key="1">
    <source>
        <dbReference type="SAM" id="Phobius"/>
    </source>
</evidence>
<keyword evidence="1" id="KW-0472">Membrane</keyword>
<proteinExistence type="predicted"/>
<protein>
    <recommendedName>
        <fullName evidence="3">DUF5317 domain-containing protein</fullName>
    </recommendedName>
</protein>
<accession>A0A3B0S3Y2</accession>
<name>A0A3B0S3Y2_9ZZZZ</name>
<sequence length="194" mass="20470">MTQKTSVVSMPLLIIVLVIPVIIALVRGGNLGNLTDISVHGWWLLFVGFAMQIVSNILGPDQGTLIRGLVLGSYVVLLGVVAANWSRPGMWVTGVGLFMNFLVIAANGGMPVLPEAVELAGGTLTLPLDAKHVILDGTTRLPFLADLLPLPGNVISIGDVFFAIGLGVFIEDQVRRPARLFRKGAQTPPGSAAK</sequence>